<keyword evidence="11" id="KW-1185">Reference proteome</keyword>
<feature type="transmembrane region" description="Helical" evidence="8">
    <location>
        <begin position="282"/>
        <end position="313"/>
    </location>
</feature>
<dbReference type="PANTHER" id="PTHR22926">
    <property type="entry name" value="PHOSPHO-N-ACETYLMURAMOYL-PENTAPEPTIDE-TRANSFERASE"/>
    <property type="match status" value="1"/>
</dbReference>
<dbReference type="EMBL" id="LT670847">
    <property type="protein sequence ID" value="SHM25611.1"/>
    <property type="molecule type" value="Genomic_DNA"/>
</dbReference>
<feature type="transmembrane region" description="Helical" evidence="8">
    <location>
        <begin position="704"/>
        <end position="728"/>
    </location>
</feature>
<dbReference type="CDD" id="cd06853">
    <property type="entry name" value="GT_WecA_like"/>
    <property type="match status" value="1"/>
</dbReference>
<dbReference type="Pfam" id="PF00953">
    <property type="entry name" value="Glycos_transf_4"/>
    <property type="match status" value="1"/>
</dbReference>
<dbReference type="InParanoid" id="A0A1M7HAK7"/>
<feature type="transmembrane region" description="Helical" evidence="8">
    <location>
        <begin position="482"/>
        <end position="501"/>
    </location>
</feature>
<keyword evidence="3 10" id="KW-0808">Transferase</keyword>
<dbReference type="Proteomes" id="UP000190911">
    <property type="component" value="Chromosome I"/>
</dbReference>
<feature type="transmembrane region" description="Helical" evidence="8">
    <location>
        <begin position="66"/>
        <end position="87"/>
    </location>
</feature>
<feature type="transmembrane region" description="Helical" evidence="8">
    <location>
        <begin position="552"/>
        <end position="571"/>
    </location>
</feature>
<organism evidence="10 11">
    <name type="scientific">Vreelandella subglaciescola</name>
    <dbReference type="NCBI Taxonomy" id="29571"/>
    <lineage>
        <taxon>Bacteria</taxon>
        <taxon>Pseudomonadati</taxon>
        <taxon>Pseudomonadota</taxon>
        <taxon>Gammaproteobacteria</taxon>
        <taxon>Oceanospirillales</taxon>
        <taxon>Halomonadaceae</taxon>
        <taxon>Vreelandella</taxon>
    </lineage>
</organism>
<comment type="cofactor">
    <cofactor evidence="7">
        <name>Mg(2+)</name>
        <dbReference type="ChEBI" id="CHEBI:18420"/>
    </cofactor>
</comment>
<evidence type="ECO:0000259" key="9">
    <source>
        <dbReference type="Pfam" id="PF04932"/>
    </source>
</evidence>
<feature type="transmembrane region" description="Helical" evidence="8">
    <location>
        <begin position="399"/>
        <end position="418"/>
    </location>
</feature>
<feature type="transmembrane region" description="Helical" evidence="8">
    <location>
        <begin position="319"/>
        <end position="340"/>
    </location>
</feature>
<name>A0A1M7HAK7_9GAMM</name>
<keyword evidence="7" id="KW-0460">Magnesium</keyword>
<dbReference type="STRING" id="29571.SAMN05878437_2012"/>
<proteinExistence type="predicted"/>
<dbReference type="InterPro" id="IPR007016">
    <property type="entry name" value="O-antigen_ligase-rel_domated"/>
</dbReference>
<evidence type="ECO:0000256" key="5">
    <source>
        <dbReference type="ARBA" id="ARBA00022989"/>
    </source>
</evidence>
<keyword evidence="7" id="KW-0479">Metal-binding</keyword>
<dbReference type="GO" id="GO:0016780">
    <property type="term" value="F:phosphotransferase activity, for other substituted phosphate groups"/>
    <property type="evidence" value="ECO:0007669"/>
    <property type="project" value="InterPro"/>
</dbReference>
<dbReference type="AlphaFoldDB" id="A0A1M7HAK7"/>
<comment type="subcellular location">
    <subcellularLocation>
        <location evidence="1">Cell membrane</location>
        <topology evidence="1">Multi-pass membrane protein</topology>
    </subcellularLocation>
</comment>
<feature type="transmembrane region" description="Helical" evidence="8">
    <location>
        <begin position="769"/>
        <end position="786"/>
    </location>
</feature>
<dbReference type="GO" id="GO:0009103">
    <property type="term" value="P:lipopolysaccharide biosynthetic process"/>
    <property type="evidence" value="ECO:0007669"/>
    <property type="project" value="TreeGrafter"/>
</dbReference>
<evidence type="ECO:0000256" key="7">
    <source>
        <dbReference type="PIRSR" id="PIRSR600715-1"/>
    </source>
</evidence>
<evidence type="ECO:0000256" key="1">
    <source>
        <dbReference type="ARBA" id="ARBA00004651"/>
    </source>
</evidence>
<accession>A0A1M7HAK7</accession>
<feature type="transmembrane region" description="Helical" evidence="8">
    <location>
        <begin position="427"/>
        <end position="444"/>
    </location>
</feature>
<feature type="transmembrane region" description="Helical" evidence="8">
    <location>
        <begin position="577"/>
        <end position="596"/>
    </location>
</feature>
<feature type="transmembrane region" description="Helical" evidence="8">
    <location>
        <begin position="377"/>
        <end position="393"/>
    </location>
</feature>
<feature type="transmembrane region" description="Helical" evidence="8">
    <location>
        <begin position="159"/>
        <end position="177"/>
    </location>
</feature>
<evidence type="ECO:0000256" key="8">
    <source>
        <dbReference type="SAM" id="Phobius"/>
    </source>
</evidence>
<dbReference type="GO" id="GO:0071555">
    <property type="term" value="P:cell wall organization"/>
    <property type="evidence" value="ECO:0007669"/>
    <property type="project" value="TreeGrafter"/>
</dbReference>
<evidence type="ECO:0000256" key="2">
    <source>
        <dbReference type="ARBA" id="ARBA00022475"/>
    </source>
</evidence>
<dbReference type="GO" id="GO:0005886">
    <property type="term" value="C:plasma membrane"/>
    <property type="evidence" value="ECO:0007669"/>
    <property type="project" value="UniProtKB-SubCell"/>
</dbReference>
<dbReference type="InterPro" id="IPR000715">
    <property type="entry name" value="Glycosyl_transferase_4"/>
</dbReference>
<evidence type="ECO:0000256" key="3">
    <source>
        <dbReference type="ARBA" id="ARBA00022679"/>
    </source>
</evidence>
<feature type="transmembrane region" description="Helical" evidence="8">
    <location>
        <begin position="212"/>
        <end position="231"/>
    </location>
</feature>
<feature type="transmembrane region" description="Helical" evidence="8">
    <location>
        <begin position="43"/>
        <end position="60"/>
    </location>
</feature>
<feature type="transmembrane region" description="Helical" evidence="8">
    <location>
        <begin position="740"/>
        <end position="763"/>
    </location>
</feature>
<dbReference type="Pfam" id="PF04932">
    <property type="entry name" value="Wzy_C"/>
    <property type="match status" value="1"/>
</dbReference>
<evidence type="ECO:0000313" key="10">
    <source>
        <dbReference type="EMBL" id="SHM25611.1"/>
    </source>
</evidence>
<feature type="transmembrane region" description="Helical" evidence="8">
    <location>
        <begin position="6"/>
        <end position="22"/>
    </location>
</feature>
<dbReference type="GO" id="GO:0044038">
    <property type="term" value="P:cell wall macromolecule biosynthetic process"/>
    <property type="evidence" value="ECO:0007669"/>
    <property type="project" value="TreeGrafter"/>
</dbReference>
<feature type="domain" description="O-antigen ligase-related" evidence="9">
    <location>
        <begin position="566"/>
        <end position="720"/>
    </location>
</feature>
<feature type="binding site" evidence="7">
    <location>
        <position position="216"/>
    </location>
    <ligand>
        <name>Mg(2+)</name>
        <dbReference type="ChEBI" id="CHEBI:18420"/>
    </ligand>
</feature>
<feature type="transmembrane region" description="Helical" evidence="8">
    <location>
        <begin position="183"/>
        <end position="200"/>
    </location>
</feature>
<feature type="transmembrane region" description="Helical" evidence="8">
    <location>
        <begin position="603"/>
        <end position="622"/>
    </location>
</feature>
<gene>
    <name evidence="10" type="ORF">SAMN05878437_2012</name>
</gene>
<feature type="transmembrane region" description="Helical" evidence="8">
    <location>
        <begin position="456"/>
        <end position="475"/>
    </location>
</feature>
<feature type="transmembrane region" description="Helical" evidence="8">
    <location>
        <begin position="99"/>
        <end position="117"/>
    </location>
</feature>
<reference evidence="10 11" key="1">
    <citation type="submission" date="2016-11" db="EMBL/GenBank/DDBJ databases">
        <authorList>
            <person name="Jaros S."/>
            <person name="Januszkiewicz K."/>
            <person name="Wedrychowicz H."/>
        </authorList>
    </citation>
    <scope>NUCLEOTIDE SEQUENCE [LARGE SCALE GENOMIC DNA]</scope>
    <source>
        <strain evidence="10 11">ACAM 12</strain>
    </source>
</reference>
<evidence type="ECO:0000256" key="6">
    <source>
        <dbReference type="ARBA" id="ARBA00023136"/>
    </source>
</evidence>
<feature type="transmembrane region" description="Helical" evidence="8">
    <location>
        <begin position="521"/>
        <end position="540"/>
    </location>
</feature>
<feature type="transmembrane region" description="Helical" evidence="8">
    <location>
        <begin position="123"/>
        <end position="147"/>
    </location>
</feature>
<dbReference type="GO" id="GO:0046872">
    <property type="term" value="F:metal ion binding"/>
    <property type="evidence" value="ECO:0007669"/>
    <property type="project" value="UniProtKB-KW"/>
</dbReference>
<feature type="transmembrane region" description="Helical" evidence="8">
    <location>
        <begin position="243"/>
        <end position="262"/>
    </location>
</feature>
<evidence type="ECO:0000313" key="11">
    <source>
        <dbReference type="Proteomes" id="UP000190911"/>
    </source>
</evidence>
<protein>
    <submittedName>
        <fullName evidence="10">UDP-GlcNAc:undecaprenyl-phosphate GlcNAc-1-phosphate transferase</fullName>
    </submittedName>
</protein>
<dbReference type="PANTHER" id="PTHR22926:SF3">
    <property type="entry name" value="UNDECAPRENYL-PHOSPHATE ALPHA-N-ACETYLGLUCOSAMINYL 1-PHOSPHATE TRANSFERASE"/>
    <property type="match status" value="1"/>
</dbReference>
<feature type="binding site" evidence="7">
    <location>
        <position position="151"/>
    </location>
    <ligand>
        <name>Mg(2+)</name>
        <dbReference type="ChEBI" id="CHEBI:18420"/>
    </ligand>
</feature>
<keyword evidence="2" id="KW-1003">Cell membrane</keyword>
<evidence type="ECO:0000256" key="4">
    <source>
        <dbReference type="ARBA" id="ARBA00022692"/>
    </source>
</evidence>
<keyword evidence="4 8" id="KW-0812">Transmembrane</keyword>
<sequence>MTVTPFLPLLALCLSAVSILLLRQPAIGWGLADAPGGRKQHQGTVPLTGGLGVFIGFLLVQPLQPAGVGELLPLYVGVLALVVCGVLDDARDMRSTLKLGVQLAVAALMVLWGQRTLEYLGSFPLLGAVHLGWLAVPVTIVAVAGLINAINMMDGVDGLAGGSALSVLGWLAFVAALQSQLMLLAVIVTLAAALVGFLLFNLRHPWRRKASVFMGDSGSMALGFAIAWFVVELSQSPRAVLSPVAYLWVVALPVMDTLSLMVRRILKGRSPFSADRNHLHHIFLRAGFTAGQTSMILMLLVAALGGIGVVLSLVGVPDVLLLASLLVVFLMHGLFVTRAWHTSKALRRLHKATLDGGAVRASSQIVRLRSRPLVGGGRRQAALIGLYLMAFSVGLNTRLALAGGALVVAAAVLAYPLFWRDVLRLKLFWLSLGLSLYLLLRGVTSGNFEPLDNAPLWWGLLAISGLASLPLAWWLAQCRLHWNWLVLTAMLGGGFTFMLDADWSLLERGRFSIPGAWGEAAHIGFMSSVGLVVMLAVLLAGLQRLGAGWRPAAQVVLAAMLTMPIMIVLMGTGYTTAWLAAAAGGAVYVVASTVLGRPQGYRLGRLGVGALLAVLLLGVVSHDWLLPNASPLVQRLVEPLQAIGLVLNGQFDQAQALHPGIVERVTLWDQAWEAFQAHWLLGSGQLVPPAEAGALTGYRDYASLLASVATGLGLIGLLGFAAVVVVPLKALVWASLHRHWHAIWGLGILSCGVTVLVFCLLAMPLYYPGAVGFIVLLIAAIQIATFQRDWTRQRQ</sequence>
<keyword evidence="5 8" id="KW-1133">Transmembrane helix</keyword>
<keyword evidence="6 8" id="KW-0472">Membrane</keyword>